<evidence type="ECO:0000256" key="1">
    <source>
        <dbReference type="ARBA" id="ARBA00004127"/>
    </source>
</evidence>
<keyword evidence="9" id="KW-0406">Ion transport</keyword>
<keyword evidence="7" id="KW-0630">Potassium</keyword>
<feature type="transmembrane region" description="Helical" evidence="13">
    <location>
        <begin position="39"/>
        <end position="58"/>
    </location>
</feature>
<evidence type="ECO:0000256" key="5">
    <source>
        <dbReference type="ARBA" id="ARBA00022692"/>
    </source>
</evidence>
<evidence type="ECO:0000256" key="2">
    <source>
        <dbReference type="ARBA" id="ARBA00005766"/>
    </source>
</evidence>
<dbReference type="GO" id="GO:0016020">
    <property type="term" value="C:membrane"/>
    <property type="evidence" value="ECO:0007669"/>
    <property type="project" value="InterPro"/>
</dbReference>
<keyword evidence="10 13" id="KW-0472">Membrane</keyword>
<dbReference type="Pfam" id="PF05197">
    <property type="entry name" value="TRIC"/>
    <property type="match status" value="1"/>
</dbReference>
<dbReference type="GO" id="GO:0012505">
    <property type="term" value="C:endomembrane system"/>
    <property type="evidence" value="ECO:0007669"/>
    <property type="project" value="UniProtKB-SubCell"/>
</dbReference>
<dbReference type="GO" id="GO:0005267">
    <property type="term" value="F:potassium channel activity"/>
    <property type="evidence" value="ECO:0007669"/>
    <property type="project" value="UniProtKB-KW"/>
</dbReference>
<keyword evidence="4" id="KW-0633">Potassium transport</keyword>
<evidence type="ECO:0000256" key="4">
    <source>
        <dbReference type="ARBA" id="ARBA00022538"/>
    </source>
</evidence>
<keyword evidence="5 13" id="KW-0812">Transmembrane</keyword>
<sequence>MSTPQSAPVAGGAIGGGGQKPKQGATRTVSTMMGSLDPLVVAGVAVYVATAYAFWGIFREYFDWTESLAISFKDGLPRLSVLDLFGSILTCQAYRGMAKFPKHAVETLVACSLMQFGGTFLVGVLVLGQTPSWMHSFTAWPALAVAWWLTFFSPWDLWHGRAMSNKACMFLAAFGRAVSASHAITSWGADKALTAHFEKAKMSAICTILCGTLAGCGGGILADLLNLDGDSWNLQRTPQALASPSFSVQRCFGASCLYYLLADPHGYLSEEAPFPLSLLGRLSVDHGNGPSTEAAAMVAVYVTANHLMDYFIPRYNQDPLCKLFSVILGLLGVRAMVDPSAAAATATSSDAKKTN</sequence>
<keyword evidence="8 13" id="KW-1133">Transmembrane helix</keyword>
<evidence type="ECO:0000256" key="8">
    <source>
        <dbReference type="ARBA" id="ARBA00022989"/>
    </source>
</evidence>
<evidence type="ECO:0000256" key="7">
    <source>
        <dbReference type="ARBA" id="ARBA00022958"/>
    </source>
</evidence>
<keyword evidence="3" id="KW-0813">Transport</keyword>
<feature type="transmembrane region" description="Helical" evidence="13">
    <location>
        <begin position="139"/>
        <end position="158"/>
    </location>
</feature>
<dbReference type="EMBL" id="FN649751">
    <property type="protein sequence ID" value="CBN75128.1"/>
    <property type="molecule type" value="Genomic_DNA"/>
</dbReference>
<comment type="similarity">
    <text evidence="2">Belongs to the TMEM38 family.</text>
</comment>
<dbReference type="eggNOG" id="ENOG502SA3S">
    <property type="taxonomic scope" value="Eukaryota"/>
</dbReference>
<dbReference type="EMBL" id="FN648927">
    <property type="protein sequence ID" value="CBN75128.1"/>
    <property type="molecule type" value="Genomic_DNA"/>
</dbReference>
<evidence type="ECO:0000256" key="11">
    <source>
        <dbReference type="ARBA" id="ARBA00023303"/>
    </source>
</evidence>
<dbReference type="InterPro" id="IPR007866">
    <property type="entry name" value="TRIC_channel"/>
</dbReference>
<reference evidence="14 15" key="1">
    <citation type="journal article" date="2010" name="Nature">
        <title>The Ectocarpus genome and the independent evolution of multicellularity in brown algae.</title>
        <authorList>
            <person name="Cock J.M."/>
            <person name="Sterck L."/>
            <person name="Rouze P."/>
            <person name="Scornet D."/>
            <person name="Allen A.E."/>
            <person name="Amoutzias G."/>
            <person name="Anthouard V."/>
            <person name="Artiguenave F."/>
            <person name="Aury J.M."/>
            <person name="Badger J.H."/>
            <person name="Beszteri B."/>
            <person name="Billiau K."/>
            <person name="Bonnet E."/>
            <person name="Bothwell J.H."/>
            <person name="Bowler C."/>
            <person name="Boyen C."/>
            <person name="Brownlee C."/>
            <person name="Carrano C.J."/>
            <person name="Charrier B."/>
            <person name="Cho G.Y."/>
            <person name="Coelho S.M."/>
            <person name="Collen J."/>
            <person name="Corre E."/>
            <person name="Da Silva C."/>
            <person name="Delage L."/>
            <person name="Delaroque N."/>
            <person name="Dittami S.M."/>
            <person name="Doulbeau S."/>
            <person name="Elias M."/>
            <person name="Farnham G."/>
            <person name="Gachon C.M."/>
            <person name="Gschloessl B."/>
            <person name="Heesch S."/>
            <person name="Jabbari K."/>
            <person name="Jubin C."/>
            <person name="Kawai H."/>
            <person name="Kimura K."/>
            <person name="Kloareg B."/>
            <person name="Kupper F.C."/>
            <person name="Lang D."/>
            <person name="Le Bail A."/>
            <person name="Leblanc C."/>
            <person name="Lerouge P."/>
            <person name="Lohr M."/>
            <person name="Lopez P.J."/>
            <person name="Martens C."/>
            <person name="Maumus F."/>
            <person name="Michel G."/>
            <person name="Miranda-Saavedra D."/>
            <person name="Morales J."/>
            <person name="Moreau H."/>
            <person name="Motomura T."/>
            <person name="Nagasato C."/>
            <person name="Napoli C.A."/>
            <person name="Nelson D.R."/>
            <person name="Nyvall-Collen P."/>
            <person name="Peters A.F."/>
            <person name="Pommier C."/>
            <person name="Potin P."/>
            <person name="Poulain J."/>
            <person name="Quesneville H."/>
            <person name="Read B."/>
            <person name="Rensing S.A."/>
            <person name="Ritter A."/>
            <person name="Rousvoal S."/>
            <person name="Samanta M."/>
            <person name="Samson G."/>
            <person name="Schroeder D.C."/>
            <person name="Segurens B."/>
            <person name="Strittmatter M."/>
            <person name="Tonon T."/>
            <person name="Tregear J.W."/>
            <person name="Valentin K."/>
            <person name="von Dassow P."/>
            <person name="Yamagishi T."/>
            <person name="Van de Peer Y."/>
            <person name="Wincker P."/>
        </authorList>
    </citation>
    <scope>NUCLEOTIDE SEQUENCE [LARGE SCALE GENOMIC DNA]</scope>
    <source>
        <strain evidence="15">Ec32 / CCAP1310/4</strain>
    </source>
</reference>
<gene>
    <name evidence="14" type="ORF">Esi_0070_0063</name>
</gene>
<comment type="subcellular location">
    <subcellularLocation>
        <location evidence="1">Endomembrane system</location>
        <topology evidence="1">Multi-pass membrane protein</topology>
    </subcellularLocation>
</comment>
<feature type="region of interest" description="Disordered" evidence="12">
    <location>
        <begin position="1"/>
        <end position="26"/>
    </location>
</feature>
<evidence type="ECO:0000256" key="9">
    <source>
        <dbReference type="ARBA" id="ARBA00023065"/>
    </source>
</evidence>
<name>D8LS71_ECTSI</name>
<protein>
    <submittedName>
        <fullName evidence="14">Uncharacterized protein</fullName>
    </submittedName>
</protein>
<evidence type="ECO:0000313" key="15">
    <source>
        <dbReference type="Proteomes" id="UP000002630"/>
    </source>
</evidence>
<feature type="transmembrane region" description="Helical" evidence="13">
    <location>
        <begin position="107"/>
        <end position="127"/>
    </location>
</feature>
<evidence type="ECO:0000256" key="13">
    <source>
        <dbReference type="SAM" id="Phobius"/>
    </source>
</evidence>
<evidence type="ECO:0000313" key="14">
    <source>
        <dbReference type="EMBL" id="CBN75128.1"/>
    </source>
</evidence>
<proteinExistence type="inferred from homology"/>
<evidence type="ECO:0000256" key="6">
    <source>
        <dbReference type="ARBA" id="ARBA00022826"/>
    </source>
</evidence>
<evidence type="ECO:0000256" key="3">
    <source>
        <dbReference type="ARBA" id="ARBA00022448"/>
    </source>
</evidence>
<dbReference type="OrthoDB" id="206005at2759"/>
<organism evidence="14 15">
    <name type="scientific">Ectocarpus siliculosus</name>
    <name type="common">Brown alga</name>
    <name type="synonym">Conferva siliculosa</name>
    <dbReference type="NCBI Taxonomy" id="2880"/>
    <lineage>
        <taxon>Eukaryota</taxon>
        <taxon>Sar</taxon>
        <taxon>Stramenopiles</taxon>
        <taxon>Ochrophyta</taxon>
        <taxon>PX clade</taxon>
        <taxon>Phaeophyceae</taxon>
        <taxon>Ectocarpales</taxon>
        <taxon>Ectocarpaceae</taxon>
        <taxon>Ectocarpus</taxon>
    </lineage>
</organism>
<dbReference type="InParanoid" id="D8LS71"/>
<dbReference type="GO" id="GO:0042802">
    <property type="term" value="F:identical protein binding"/>
    <property type="evidence" value="ECO:0007669"/>
    <property type="project" value="InterPro"/>
</dbReference>
<evidence type="ECO:0000256" key="10">
    <source>
        <dbReference type="ARBA" id="ARBA00023136"/>
    </source>
</evidence>
<evidence type="ECO:0000256" key="12">
    <source>
        <dbReference type="SAM" id="MobiDB-lite"/>
    </source>
</evidence>
<dbReference type="Proteomes" id="UP000002630">
    <property type="component" value="Linkage Group LG26"/>
</dbReference>
<keyword evidence="15" id="KW-1185">Reference proteome</keyword>
<keyword evidence="6" id="KW-0631">Potassium channel</keyword>
<accession>D8LS71</accession>
<dbReference type="AlphaFoldDB" id="D8LS71"/>
<keyword evidence="11" id="KW-0407">Ion channel</keyword>